<keyword evidence="5 6" id="KW-0472">Membrane</keyword>
<reference evidence="8" key="1">
    <citation type="submission" date="2016-10" db="EMBL/GenBank/DDBJ databases">
        <authorList>
            <person name="Varghese N."/>
            <person name="Submissions S."/>
        </authorList>
    </citation>
    <scope>NUCLEOTIDE SEQUENCE [LARGE SCALE GENOMIC DNA]</scope>
    <source>
        <strain evidence="8">DSM 8987</strain>
    </source>
</reference>
<evidence type="ECO:0000256" key="1">
    <source>
        <dbReference type="ARBA" id="ARBA00004651"/>
    </source>
</evidence>
<accession>A0A1G7CAX0</accession>
<dbReference type="Proteomes" id="UP000243205">
    <property type="component" value="Unassembled WGS sequence"/>
</dbReference>
<dbReference type="GO" id="GO:0005886">
    <property type="term" value="C:plasma membrane"/>
    <property type="evidence" value="ECO:0007669"/>
    <property type="project" value="UniProtKB-SubCell"/>
</dbReference>
<keyword evidence="2" id="KW-1003">Cell membrane</keyword>
<organism evidence="7 8">
    <name type="scientific">Desulfuromonas thiophila</name>
    <dbReference type="NCBI Taxonomy" id="57664"/>
    <lineage>
        <taxon>Bacteria</taxon>
        <taxon>Pseudomonadati</taxon>
        <taxon>Thermodesulfobacteriota</taxon>
        <taxon>Desulfuromonadia</taxon>
        <taxon>Desulfuromonadales</taxon>
        <taxon>Desulfuromonadaceae</taxon>
        <taxon>Desulfuromonas</taxon>
    </lineage>
</organism>
<name>A0A1G7CAX0_9BACT</name>
<dbReference type="PIRSF" id="PIRSF006324">
    <property type="entry name" value="LeuE"/>
    <property type="match status" value="1"/>
</dbReference>
<sequence length="216" mass="22580">MDAVQIGSFLLAAVLLTLAPGPDNLYVLTLGVTRGRREALWTAWGLCSGISIHTLAAALGASAIFHSSALAFGLLKYLGAAYLLYLAWQAWRAPALQPPAGLTSRPDATSAVAAAAVLWRRGLLMNVLNPKVSLFFLAFLPQFVTPGGLPLALQMLLLGLLFMLQALLLFGALAWLSAGLGRRLLAGPLAGRAANRLTALVLAALGLRLACSRGGI</sequence>
<dbReference type="InterPro" id="IPR001123">
    <property type="entry name" value="LeuE-type"/>
</dbReference>
<dbReference type="PANTHER" id="PTHR30086:SF20">
    <property type="entry name" value="ARGININE EXPORTER PROTEIN ARGO-RELATED"/>
    <property type="match status" value="1"/>
</dbReference>
<dbReference type="GO" id="GO:0015171">
    <property type="term" value="F:amino acid transmembrane transporter activity"/>
    <property type="evidence" value="ECO:0007669"/>
    <property type="project" value="TreeGrafter"/>
</dbReference>
<evidence type="ECO:0000256" key="6">
    <source>
        <dbReference type="SAM" id="Phobius"/>
    </source>
</evidence>
<feature type="transmembrane region" description="Helical" evidence="6">
    <location>
        <begin position="151"/>
        <end position="176"/>
    </location>
</feature>
<evidence type="ECO:0000256" key="5">
    <source>
        <dbReference type="ARBA" id="ARBA00023136"/>
    </source>
</evidence>
<proteinExistence type="predicted"/>
<evidence type="ECO:0000313" key="8">
    <source>
        <dbReference type="Proteomes" id="UP000243205"/>
    </source>
</evidence>
<feature type="transmembrane region" description="Helical" evidence="6">
    <location>
        <begin position="70"/>
        <end position="88"/>
    </location>
</feature>
<dbReference type="STRING" id="57664.SAMN05661003_10920"/>
<keyword evidence="8" id="KW-1185">Reference proteome</keyword>
<keyword evidence="3 6" id="KW-0812">Transmembrane</keyword>
<dbReference type="AlphaFoldDB" id="A0A1G7CAX0"/>
<feature type="transmembrane region" description="Helical" evidence="6">
    <location>
        <begin position="39"/>
        <end position="64"/>
    </location>
</feature>
<dbReference type="OrthoDB" id="9807053at2"/>
<evidence type="ECO:0000256" key="4">
    <source>
        <dbReference type="ARBA" id="ARBA00022989"/>
    </source>
</evidence>
<gene>
    <name evidence="7" type="ORF">SAMN05661003_10920</name>
</gene>
<dbReference type="RefSeq" id="WP_092078545.1">
    <property type="nucleotide sequence ID" value="NZ_FNAQ01000009.1"/>
</dbReference>
<comment type="subcellular location">
    <subcellularLocation>
        <location evidence="1">Cell membrane</location>
        <topology evidence="1">Multi-pass membrane protein</topology>
    </subcellularLocation>
</comment>
<dbReference type="EMBL" id="FNAQ01000009">
    <property type="protein sequence ID" value="SDE36514.1"/>
    <property type="molecule type" value="Genomic_DNA"/>
</dbReference>
<protein>
    <submittedName>
        <fullName evidence="7">Threonine/homoserine/homoserine lactone efflux protein</fullName>
    </submittedName>
</protein>
<feature type="transmembrane region" description="Helical" evidence="6">
    <location>
        <begin position="6"/>
        <end position="27"/>
    </location>
</feature>
<evidence type="ECO:0000256" key="3">
    <source>
        <dbReference type="ARBA" id="ARBA00022692"/>
    </source>
</evidence>
<keyword evidence="4 6" id="KW-1133">Transmembrane helix</keyword>
<evidence type="ECO:0000313" key="7">
    <source>
        <dbReference type="EMBL" id="SDE36514.1"/>
    </source>
</evidence>
<evidence type="ECO:0000256" key="2">
    <source>
        <dbReference type="ARBA" id="ARBA00022475"/>
    </source>
</evidence>
<dbReference type="PANTHER" id="PTHR30086">
    <property type="entry name" value="ARGININE EXPORTER PROTEIN ARGO"/>
    <property type="match status" value="1"/>
</dbReference>
<feature type="transmembrane region" description="Helical" evidence="6">
    <location>
        <begin position="128"/>
        <end position="145"/>
    </location>
</feature>
<dbReference type="Pfam" id="PF01810">
    <property type="entry name" value="LysE"/>
    <property type="match status" value="1"/>
</dbReference>